<evidence type="ECO:0000256" key="5">
    <source>
        <dbReference type="PROSITE-ProRule" id="PRU00552"/>
    </source>
</evidence>
<feature type="compositionally biased region" description="Basic and acidic residues" evidence="7">
    <location>
        <begin position="647"/>
        <end position="659"/>
    </location>
</feature>
<feature type="short sequence motif" description="Q motif" evidence="5">
    <location>
        <begin position="140"/>
        <end position="168"/>
    </location>
</feature>
<dbReference type="EC" id="3.6.4.13" evidence="12"/>
<dbReference type="GO" id="GO:0003676">
    <property type="term" value="F:nucleic acid binding"/>
    <property type="evidence" value="ECO:0007669"/>
    <property type="project" value="InterPro"/>
</dbReference>
<dbReference type="Proteomes" id="UP000002051">
    <property type="component" value="Chromosome 2"/>
</dbReference>
<protein>
    <submittedName>
        <fullName evidence="11">DEAD-box ATP-dependent RNA helicase</fullName>
    </submittedName>
    <submittedName>
        <fullName evidence="12">Putative RNA helicase</fullName>
        <ecNumber evidence="12">3.6.4.13</ecNumber>
    </submittedName>
</protein>
<dbReference type="PANTHER" id="PTHR47959:SF14">
    <property type="entry name" value="DEAD-BOX ATP-DEPENDENT RNA HELICASE 28"/>
    <property type="match status" value="1"/>
</dbReference>
<dbReference type="GO" id="GO:0005730">
    <property type="term" value="C:nucleolus"/>
    <property type="evidence" value="ECO:0000318"/>
    <property type="project" value="GO_Central"/>
</dbReference>
<reference evidence="11 14" key="1">
    <citation type="journal article" date="2011" name="Nature">
        <title>The Medicago genome provides insight into the evolution of rhizobial symbioses.</title>
        <authorList>
            <person name="Young N.D."/>
            <person name="Debelle F."/>
            <person name="Oldroyd G.E."/>
            <person name="Geurts R."/>
            <person name="Cannon S.B."/>
            <person name="Udvardi M.K."/>
            <person name="Benedito V.A."/>
            <person name="Mayer K.F."/>
            <person name="Gouzy J."/>
            <person name="Schoof H."/>
            <person name="Van de Peer Y."/>
            <person name="Proost S."/>
            <person name="Cook D.R."/>
            <person name="Meyers B.C."/>
            <person name="Spannagl M."/>
            <person name="Cheung F."/>
            <person name="De Mita S."/>
            <person name="Krishnakumar V."/>
            <person name="Gundlach H."/>
            <person name="Zhou S."/>
            <person name="Mudge J."/>
            <person name="Bharti A.K."/>
            <person name="Murray J.D."/>
            <person name="Naoumkina M.A."/>
            <person name="Rosen B."/>
            <person name="Silverstein K.A."/>
            <person name="Tang H."/>
            <person name="Rombauts S."/>
            <person name="Zhao P.X."/>
            <person name="Zhou P."/>
            <person name="Barbe V."/>
            <person name="Bardou P."/>
            <person name="Bechner M."/>
            <person name="Bellec A."/>
            <person name="Berger A."/>
            <person name="Berges H."/>
            <person name="Bidwell S."/>
            <person name="Bisseling T."/>
            <person name="Choisne N."/>
            <person name="Couloux A."/>
            <person name="Denny R."/>
            <person name="Deshpande S."/>
            <person name="Dai X."/>
            <person name="Doyle J.J."/>
            <person name="Dudez A.M."/>
            <person name="Farmer A.D."/>
            <person name="Fouteau S."/>
            <person name="Franken C."/>
            <person name="Gibelin C."/>
            <person name="Gish J."/>
            <person name="Goldstein S."/>
            <person name="Gonzalez A.J."/>
            <person name="Green P.J."/>
            <person name="Hallab A."/>
            <person name="Hartog M."/>
            <person name="Hua A."/>
            <person name="Humphray S.J."/>
            <person name="Jeong D.H."/>
            <person name="Jing Y."/>
            <person name="Jocker A."/>
            <person name="Kenton S.M."/>
            <person name="Kim D.J."/>
            <person name="Klee K."/>
            <person name="Lai H."/>
            <person name="Lang C."/>
            <person name="Lin S."/>
            <person name="Macmil S.L."/>
            <person name="Magdelenat G."/>
            <person name="Matthews L."/>
            <person name="McCorrison J."/>
            <person name="Monaghan E.L."/>
            <person name="Mun J.H."/>
            <person name="Najar F.Z."/>
            <person name="Nicholson C."/>
            <person name="Noirot C."/>
            <person name="O'Bleness M."/>
            <person name="Paule C.R."/>
            <person name="Poulain J."/>
            <person name="Prion F."/>
            <person name="Qin B."/>
            <person name="Qu C."/>
            <person name="Retzel E.F."/>
            <person name="Riddle C."/>
            <person name="Sallet E."/>
            <person name="Samain S."/>
            <person name="Samson N."/>
            <person name="Sanders I."/>
            <person name="Saurat O."/>
            <person name="Scarpelli C."/>
            <person name="Schiex T."/>
            <person name="Segurens B."/>
            <person name="Severin A.J."/>
            <person name="Sherrier D.J."/>
            <person name="Shi R."/>
            <person name="Sims S."/>
            <person name="Singer S.R."/>
            <person name="Sinharoy S."/>
            <person name="Sterck L."/>
            <person name="Viollet A."/>
            <person name="Wang B.B."/>
            <person name="Wang K."/>
            <person name="Wang M."/>
            <person name="Wang X."/>
            <person name="Warfsmann J."/>
            <person name="Weissenbach J."/>
            <person name="White D.D."/>
            <person name="White J.D."/>
            <person name="Wiley G.B."/>
            <person name="Wincker P."/>
            <person name="Xing Y."/>
            <person name="Yang L."/>
            <person name="Yao Z."/>
            <person name="Ying F."/>
            <person name="Zhai J."/>
            <person name="Zhou L."/>
            <person name="Zuber A."/>
            <person name="Denarie J."/>
            <person name="Dixon R.A."/>
            <person name="May G.D."/>
            <person name="Schwartz D.C."/>
            <person name="Rogers J."/>
            <person name="Quetier F."/>
            <person name="Town C.D."/>
            <person name="Roe B.A."/>
        </authorList>
    </citation>
    <scope>NUCLEOTIDE SEQUENCE [LARGE SCALE GENOMIC DNA]</scope>
    <source>
        <strain evidence="11">A17</strain>
        <strain evidence="13 14">cv. Jemalong A17</strain>
    </source>
</reference>
<feature type="region of interest" description="Disordered" evidence="7">
    <location>
        <begin position="90"/>
        <end position="130"/>
    </location>
</feature>
<sequence length="747" mass="83887">MFLFDPPSDEEIEHYNPESEEEQGKSESESGVEEKEEEYKEPRVSKKKTQSPWDFTKYSESVAEEHARRSTTSVDDKIYAVRQRAMPIVAFPDTDDYSNSDSEPDKQEDYRSEEDGEEGNAGGDNKPFFAPSDGTSFSADSFLQLNLSRSLLLACEALGYAKPTPIQAACIPLALTGRDICGSAITGSGKTAAFALPTLERLLFRPKGVHAIRVLILTPTRELAVQVHSMIEELAKFTDNIRCCLIVGGVPTKGQEAALRSRPDIVVATPGRMIDHLRNSMSVDLDDLAVLILDEADRLLELGFSAEIQELVRVCPKKRQTMLFSATMTEEVDDLIKLSLSKPVRLSADPSAKRPASLTEEVVRIRRMREVNHEAVLLAMCTKTFTSKVIIFSGTKQAAHRLRIIFGLSGLKAAELHGNLTQAQRLDALEQFRKQQVDFLVATDVAARGLDIIGVQTVINFACPRDLTSYVHRVGRTARAGRAGSAVTFVTDSDRSLLKAIAKRAGSKLKSRIVAEQAILKWSQVIEQMEYQISEVLQEKREEMILRKAEMEATKAENMIAHRDEIFSRPKRTWFVTEKEKKLSAKAAKAYLDKEEGSSQKVISAEQAEDLKMKEKRKREREKNMPRKKRRKLEAAREMLENEEQDDKPKDKGANKNDKGGMALVDLAYRRAKAVKAVKRALDSGKVVKKPQKKSNKSNPPEKTSSRTEEMWEIFQTDMNDKKPKQRGSGVGKVKKSFKSKSRYKRK</sequence>
<dbReference type="KEGG" id="mtr:25486470"/>
<dbReference type="GO" id="GO:0003724">
    <property type="term" value="F:RNA helicase activity"/>
    <property type="evidence" value="ECO:0007669"/>
    <property type="project" value="UniProtKB-EC"/>
</dbReference>
<feature type="region of interest" description="Disordered" evidence="7">
    <location>
        <begin position="1"/>
        <end position="73"/>
    </location>
</feature>
<dbReference type="InterPro" id="IPR000629">
    <property type="entry name" value="RNA-helicase_DEAD-box_CS"/>
</dbReference>
<dbReference type="CDD" id="cd18787">
    <property type="entry name" value="SF2_C_DEAD"/>
    <property type="match status" value="1"/>
</dbReference>
<dbReference type="PROSITE" id="PS51195">
    <property type="entry name" value="Q_MOTIF"/>
    <property type="match status" value="1"/>
</dbReference>
<evidence type="ECO:0000313" key="11">
    <source>
        <dbReference type="EMBL" id="KEH37538.1"/>
    </source>
</evidence>
<dbReference type="EMBL" id="PSQE01000002">
    <property type="protein sequence ID" value="RHN73603.1"/>
    <property type="molecule type" value="Genomic_DNA"/>
</dbReference>
<dbReference type="InterPro" id="IPR001650">
    <property type="entry name" value="Helicase_C-like"/>
</dbReference>
<dbReference type="Gramene" id="rna9434">
    <property type="protein sequence ID" value="RHN73603.1"/>
    <property type="gene ID" value="gene9434"/>
</dbReference>
<feature type="domain" description="Helicase ATP-binding" evidence="8">
    <location>
        <begin position="171"/>
        <end position="346"/>
    </location>
</feature>
<evidence type="ECO:0000256" key="2">
    <source>
        <dbReference type="ARBA" id="ARBA00022801"/>
    </source>
</evidence>
<dbReference type="CDD" id="cd17947">
    <property type="entry name" value="DEADc_DDX27"/>
    <property type="match status" value="1"/>
</dbReference>
<organism evidence="11 14">
    <name type="scientific">Medicago truncatula</name>
    <name type="common">Barrel medic</name>
    <name type="synonym">Medicago tribuloides</name>
    <dbReference type="NCBI Taxonomy" id="3880"/>
    <lineage>
        <taxon>Eukaryota</taxon>
        <taxon>Viridiplantae</taxon>
        <taxon>Streptophyta</taxon>
        <taxon>Embryophyta</taxon>
        <taxon>Tracheophyta</taxon>
        <taxon>Spermatophyta</taxon>
        <taxon>Magnoliopsida</taxon>
        <taxon>eudicotyledons</taxon>
        <taxon>Gunneridae</taxon>
        <taxon>Pentapetalae</taxon>
        <taxon>rosids</taxon>
        <taxon>fabids</taxon>
        <taxon>Fabales</taxon>
        <taxon>Fabaceae</taxon>
        <taxon>Papilionoideae</taxon>
        <taxon>50 kb inversion clade</taxon>
        <taxon>NPAAA clade</taxon>
        <taxon>Hologalegina</taxon>
        <taxon>IRL clade</taxon>
        <taxon>Trifolieae</taxon>
        <taxon>Medicago</taxon>
    </lineage>
</organism>
<dbReference type="InterPro" id="IPR014001">
    <property type="entry name" value="Helicase_ATP-bd"/>
</dbReference>
<keyword evidence="1 6" id="KW-0547">Nucleotide-binding</keyword>
<dbReference type="Pfam" id="PF00271">
    <property type="entry name" value="Helicase_C"/>
    <property type="match status" value="1"/>
</dbReference>
<evidence type="ECO:0000313" key="13">
    <source>
        <dbReference type="EnsemblPlants" id="KEH37538"/>
    </source>
</evidence>
<feature type="compositionally biased region" description="Basic residues" evidence="7">
    <location>
        <begin position="614"/>
        <end position="632"/>
    </location>
</feature>
<evidence type="ECO:0000256" key="1">
    <source>
        <dbReference type="ARBA" id="ARBA00022741"/>
    </source>
</evidence>
<keyword evidence="2 6" id="KW-0378">Hydrolase</keyword>
<evidence type="ECO:0000259" key="8">
    <source>
        <dbReference type="PROSITE" id="PS51192"/>
    </source>
</evidence>
<dbReference type="InterPro" id="IPR011545">
    <property type="entry name" value="DEAD/DEAH_box_helicase_dom"/>
</dbReference>
<keyword evidence="3 6" id="KW-0347">Helicase</keyword>
<dbReference type="EnsemblPlants" id="KEH37538">
    <property type="protein sequence ID" value="KEH37538"/>
    <property type="gene ID" value="MTR_2g041140"/>
</dbReference>
<accession>A0A072V853</accession>
<dbReference type="GO" id="GO:0016787">
    <property type="term" value="F:hydrolase activity"/>
    <property type="evidence" value="ECO:0007669"/>
    <property type="project" value="UniProtKB-KW"/>
</dbReference>
<gene>
    <name evidence="13" type="primary">25486470</name>
    <name evidence="11" type="ordered locus">MTR_2g041140</name>
    <name evidence="12" type="ORF">MtrunA17_Chr2g0300291</name>
</gene>
<dbReference type="Pfam" id="PF00270">
    <property type="entry name" value="DEAD"/>
    <property type="match status" value="1"/>
</dbReference>
<feature type="region of interest" description="Disordered" evidence="7">
    <location>
        <begin position="675"/>
        <end position="747"/>
    </location>
</feature>
<feature type="region of interest" description="Disordered" evidence="7">
    <location>
        <begin position="596"/>
        <end position="663"/>
    </location>
</feature>
<dbReference type="STRING" id="3880.A0A072V853"/>
<dbReference type="SMART" id="SM00490">
    <property type="entry name" value="HELICc"/>
    <property type="match status" value="1"/>
</dbReference>
<evidence type="ECO:0000259" key="10">
    <source>
        <dbReference type="PROSITE" id="PS51195"/>
    </source>
</evidence>
<dbReference type="PROSITE" id="PS51192">
    <property type="entry name" value="HELICASE_ATP_BIND_1"/>
    <property type="match status" value="1"/>
</dbReference>
<dbReference type="EMBL" id="CM001218">
    <property type="protein sequence ID" value="KEH37538.1"/>
    <property type="molecule type" value="Genomic_DNA"/>
</dbReference>
<dbReference type="Gene3D" id="3.40.50.300">
    <property type="entry name" value="P-loop containing nucleotide triphosphate hydrolases"/>
    <property type="match status" value="2"/>
</dbReference>
<reference evidence="12" key="5">
    <citation type="journal article" date="2018" name="Nat. Plants">
        <title>Whole-genome landscape of Medicago truncatula symbiotic genes.</title>
        <authorList>
            <person name="Pecrix Y."/>
            <person name="Gamas P."/>
            <person name="Carrere S."/>
        </authorList>
    </citation>
    <scope>NUCLEOTIDE SEQUENCE</scope>
    <source>
        <tissue evidence="12">Leaves</tissue>
    </source>
</reference>
<keyword evidence="14" id="KW-1185">Reference proteome</keyword>
<dbReference type="AlphaFoldDB" id="A0A072V853"/>
<dbReference type="InterPro" id="IPR027417">
    <property type="entry name" value="P-loop_NTPase"/>
</dbReference>
<dbReference type="InterPro" id="IPR014014">
    <property type="entry name" value="RNA_helicase_DEAD_Q_motif"/>
</dbReference>
<proteinExistence type="inferred from homology"/>
<dbReference type="Proteomes" id="UP000265566">
    <property type="component" value="Chromosome 2"/>
</dbReference>
<reference evidence="11 14" key="2">
    <citation type="journal article" date="2014" name="BMC Genomics">
        <title>An improved genome release (version Mt4.0) for the model legume Medicago truncatula.</title>
        <authorList>
            <person name="Tang H."/>
            <person name="Krishnakumar V."/>
            <person name="Bidwell S."/>
            <person name="Rosen B."/>
            <person name="Chan A."/>
            <person name="Zhou S."/>
            <person name="Gentzbittel L."/>
            <person name="Childs K.L."/>
            <person name="Yandell M."/>
            <person name="Gundlach H."/>
            <person name="Mayer K.F."/>
            <person name="Schwartz D.C."/>
            <person name="Town C.D."/>
        </authorList>
    </citation>
    <scope>GENOME REANNOTATION</scope>
    <source>
        <strain evidence="11">A17</strain>
        <strain evidence="13 14">cv. Jemalong A17</strain>
    </source>
</reference>
<evidence type="ECO:0000259" key="9">
    <source>
        <dbReference type="PROSITE" id="PS51194"/>
    </source>
</evidence>
<feature type="compositionally biased region" description="Basic and acidic residues" evidence="7">
    <location>
        <begin position="63"/>
        <end position="73"/>
    </location>
</feature>
<feature type="compositionally biased region" description="Basic and acidic residues" evidence="7">
    <location>
        <begin position="13"/>
        <end position="28"/>
    </location>
</feature>
<feature type="domain" description="Helicase C-terminal" evidence="9">
    <location>
        <begin position="357"/>
        <end position="520"/>
    </location>
</feature>
<feature type="compositionally biased region" description="Basic residues" evidence="7">
    <location>
        <begin position="687"/>
        <end position="696"/>
    </location>
</feature>
<reference evidence="13" key="3">
    <citation type="submission" date="2015-04" db="UniProtKB">
        <authorList>
            <consortium name="EnsemblPlants"/>
        </authorList>
    </citation>
    <scope>IDENTIFICATION</scope>
    <source>
        <strain evidence="13">cv. Jemalong A17</strain>
    </source>
</reference>
<evidence type="ECO:0000256" key="4">
    <source>
        <dbReference type="ARBA" id="ARBA00022840"/>
    </source>
</evidence>
<dbReference type="InterPro" id="IPR050079">
    <property type="entry name" value="DEAD_box_RNA_helicase"/>
</dbReference>
<feature type="domain" description="DEAD-box RNA helicase Q" evidence="10">
    <location>
        <begin position="140"/>
        <end position="168"/>
    </location>
</feature>
<evidence type="ECO:0000313" key="14">
    <source>
        <dbReference type="Proteomes" id="UP000002051"/>
    </source>
</evidence>
<evidence type="ECO:0000256" key="7">
    <source>
        <dbReference type="SAM" id="MobiDB-lite"/>
    </source>
</evidence>
<name>A0A072V853_MEDTR</name>
<dbReference type="GO" id="GO:0005524">
    <property type="term" value="F:ATP binding"/>
    <property type="evidence" value="ECO:0007669"/>
    <property type="project" value="UniProtKB-KW"/>
</dbReference>
<reference evidence="15" key="4">
    <citation type="journal article" date="2018" name="Nat. Plants">
        <title>Whole-genome landscape of Medicago truncatula symbiotic genes.</title>
        <authorList>
            <person name="Pecrix Y."/>
            <person name="Staton S.E."/>
            <person name="Sallet E."/>
            <person name="Lelandais-Briere C."/>
            <person name="Moreau S."/>
            <person name="Carrere S."/>
            <person name="Blein T."/>
            <person name="Jardinaud M.F."/>
            <person name="Latrasse D."/>
            <person name="Zouine M."/>
            <person name="Zahm M."/>
            <person name="Kreplak J."/>
            <person name="Mayjonade B."/>
            <person name="Satge C."/>
            <person name="Perez M."/>
            <person name="Cauet S."/>
            <person name="Marande W."/>
            <person name="Chantry-Darmon C."/>
            <person name="Lopez-Roques C."/>
            <person name="Bouchez O."/>
            <person name="Berard A."/>
            <person name="Debelle F."/>
            <person name="Munos S."/>
            <person name="Bendahmane A."/>
            <person name="Berges H."/>
            <person name="Niebel A."/>
            <person name="Buitink J."/>
            <person name="Frugier F."/>
            <person name="Benhamed M."/>
            <person name="Crespi M."/>
            <person name="Gouzy J."/>
            <person name="Gamas P."/>
        </authorList>
    </citation>
    <scope>NUCLEOTIDE SEQUENCE [LARGE SCALE GENOMIC DNA]</scope>
    <source>
        <strain evidence="15">cv. Jemalong A17</strain>
    </source>
</reference>
<evidence type="ECO:0000313" key="15">
    <source>
        <dbReference type="Proteomes" id="UP000265566"/>
    </source>
</evidence>
<dbReference type="OrthoDB" id="10259843at2759"/>
<dbReference type="SUPFAM" id="SSF52540">
    <property type="entry name" value="P-loop containing nucleoside triphosphate hydrolases"/>
    <property type="match status" value="1"/>
</dbReference>
<evidence type="ECO:0000313" key="12">
    <source>
        <dbReference type="EMBL" id="RHN73603.1"/>
    </source>
</evidence>
<evidence type="ECO:0000256" key="6">
    <source>
        <dbReference type="RuleBase" id="RU000492"/>
    </source>
</evidence>
<dbReference type="PROSITE" id="PS51194">
    <property type="entry name" value="HELICASE_CTER"/>
    <property type="match status" value="1"/>
</dbReference>
<dbReference type="SMART" id="SM00487">
    <property type="entry name" value="DEXDc"/>
    <property type="match status" value="1"/>
</dbReference>
<dbReference type="HOGENOM" id="CLU_003041_3_3_1"/>
<comment type="similarity">
    <text evidence="6">Belongs to the DEAD box helicase family.</text>
</comment>
<feature type="compositionally biased region" description="Basic residues" evidence="7">
    <location>
        <begin position="733"/>
        <end position="747"/>
    </location>
</feature>
<evidence type="ECO:0000256" key="3">
    <source>
        <dbReference type="ARBA" id="ARBA00022806"/>
    </source>
</evidence>
<keyword evidence="4 6" id="KW-0067">ATP-binding</keyword>
<dbReference type="PROSITE" id="PS00039">
    <property type="entry name" value="DEAD_ATP_HELICASE"/>
    <property type="match status" value="1"/>
</dbReference>
<dbReference type="PANTHER" id="PTHR47959">
    <property type="entry name" value="ATP-DEPENDENT RNA HELICASE RHLE-RELATED"/>
    <property type="match status" value="1"/>
</dbReference>